<sequence length="229" mass="24411">MATAKDSTKDKTTAAAAKKTARASGSKSPAASVETRQKRAQAVAAKSTNRKAAQAAAQDSKSLSDLFEHALGDIYYAEKKIYKSLPKMIKAADHPDLVAALTSHREETAGQIEKLEAIFELLGKRAKAEKCEAIDGILEEGESLLEDFGASVAADAAIIFSCQAIEHYEITRYGSMRAFAEALGLDEARQHIEDILAQETAADTQLTELAEDSVNAAATDYDEDEGAAA</sequence>
<accession>A0A086XSS0</accession>
<dbReference type="InterPro" id="IPR012347">
    <property type="entry name" value="Ferritin-like"/>
</dbReference>
<dbReference type="Pfam" id="PF05974">
    <property type="entry name" value="DUF892"/>
    <property type="match status" value="1"/>
</dbReference>
<keyword evidence="3" id="KW-1185">Reference proteome</keyword>
<dbReference type="PANTHER" id="PTHR30565">
    <property type="entry name" value="PROTEIN YCIF"/>
    <property type="match status" value="1"/>
</dbReference>
<feature type="compositionally biased region" description="Low complexity" evidence="1">
    <location>
        <begin position="13"/>
        <end position="24"/>
    </location>
</feature>
<dbReference type="InterPro" id="IPR009078">
    <property type="entry name" value="Ferritin-like_SF"/>
</dbReference>
<dbReference type="SUPFAM" id="SSF47240">
    <property type="entry name" value="Ferritin-like"/>
    <property type="match status" value="1"/>
</dbReference>
<protein>
    <submittedName>
        <fullName evidence="2">Uncharacterized protein</fullName>
    </submittedName>
</protein>
<dbReference type="Gene3D" id="1.20.1260.10">
    <property type="match status" value="1"/>
</dbReference>
<dbReference type="EMBL" id="JGYG01000031">
    <property type="protein sequence ID" value="KFI25070.1"/>
    <property type="molecule type" value="Genomic_DNA"/>
</dbReference>
<dbReference type="STRING" id="195105.CN97_11480"/>
<dbReference type="OrthoDB" id="9795056at2"/>
<organism evidence="2 3">
    <name type="scientific">Haematobacter massiliensis</name>
    <dbReference type="NCBI Taxonomy" id="195105"/>
    <lineage>
        <taxon>Bacteria</taxon>
        <taxon>Pseudomonadati</taxon>
        <taxon>Pseudomonadota</taxon>
        <taxon>Alphaproteobacteria</taxon>
        <taxon>Rhodobacterales</taxon>
        <taxon>Paracoccaceae</taxon>
        <taxon>Haematobacter</taxon>
    </lineage>
</organism>
<dbReference type="eggNOG" id="COG3685">
    <property type="taxonomic scope" value="Bacteria"/>
</dbReference>
<dbReference type="AlphaFoldDB" id="A0A086XSS0"/>
<dbReference type="PANTHER" id="PTHR30565:SF9">
    <property type="entry name" value="PROTEIN YCIF"/>
    <property type="match status" value="1"/>
</dbReference>
<evidence type="ECO:0000313" key="2">
    <source>
        <dbReference type="EMBL" id="KFI25070.1"/>
    </source>
</evidence>
<evidence type="ECO:0000313" key="3">
    <source>
        <dbReference type="Proteomes" id="UP000028826"/>
    </source>
</evidence>
<gene>
    <name evidence="2" type="ORF">CN97_11480</name>
</gene>
<dbReference type="InterPro" id="IPR010287">
    <property type="entry name" value="DUF892_YciF-like"/>
</dbReference>
<reference evidence="2 3" key="1">
    <citation type="submission" date="2014-03" db="EMBL/GenBank/DDBJ databases">
        <title>Genome of Haematobacter massiliensis CCUG 47968.</title>
        <authorList>
            <person name="Wang D."/>
            <person name="Wang G."/>
        </authorList>
    </citation>
    <scope>NUCLEOTIDE SEQUENCE [LARGE SCALE GENOMIC DNA]</scope>
    <source>
        <strain evidence="2 3">CCUG 47968</strain>
    </source>
</reference>
<dbReference type="Proteomes" id="UP000028826">
    <property type="component" value="Unassembled WGS sequence"/>
</dbReference>
<name>A0A086XSS0_9RHOB</name>
<comment type="caution">
    <text evidence="2">The sequence shown here is derived from an EMBL/GenBank/DDBJ whole genome shotgun (WGS) entry which is preliminary data.</text>
</comment>
<dbReference type="InterPro" id="IPR047114">
    <property type="entry name" value="YciF"/>
</dbReference>
<dbReference type="CDD" id="cd07909">
    <property type="entry name" value="YciF"/>
    <property type="match status" value="1"/>
</dbReference>
<feature type="region of interest" description="Disordered" evidence="1">
    <location>
        <begin position="1"/>
        <end position="47"/>
    </location>
</feature>
<evidence type="ECO:0000256" key="1">
    <source>
        <dbReference type="SAM" id="MobiDB-lite"/>
    </source>
</evidence>
<proteinExistence type="predicted"/>
<dbReference type="RefSeq" id="WP_084684282.1">
    <property type="nucleotide sequence ID" value="NZ_CP035509.1"/>
</dbReference>
<feature type="compositionally biased region" description="Basic and acidic residues" evidence="1">
    <location>
        <begin position="1"/>
        <end position="12"/>
    </location>
</feature>